<evidence type="ECO:0000313" key="1">
    <source>
        <dbReference type="EMBL" id="MPM44345.1"/>
    </source>
</evidence>
<organism evidence="1">
    <name type="scientific">bioreactor metagenome</name>
    <dbReference type="NCBI Taxonomy" id="1076179"/>
    <lineage>
        <taxon>unclassified sequences</taxon>
        <taxon>metagenomes</taxon>
        <taxon>ecological metagenomes</taxon>
    </lineage>
</organism>
<dbReference type="InterPro" id="IPR025332">
    <property type="entry name" value="DUF4238"/>
</dbReference>
<comment type="caution">
    <text evidence="1">The sequence shown here is derived from an EMBL/GenBank/DDBJ whole genome shotgun (WGS) entry which is preliminary data.</text>
</comment>
<dbReference type="Pfam" id="PF14022">
    <property type="entry name" value="DUF4238"/>
    <property type="match status" value="1"/>
</dbReference>
<sequence>MAIQASTHPEVAKNQHLVPQTYMSAWSYNNGDSVWVYDKNNAKHPDKNGIPAVRSRSIEKINCINNYHDIKAGDFFTTEAALNEIFGFLKPYSISVDGTLITSLESLNKEYLRFDEWEIIKPDGNHATRKDRNTIKTALRQSRFPFIETAWSDQFESDWEGFIAGIEKRVRIIRGCSPGQAALLPSDINRLMEYLVVFDWRSQKSNHLLSEALDLIFSVVPEFNIEIPESDRLHPGVHTVKDEIKQNYLRKMYYEFLNHGESTMTTAVTAYLQNLSIIFCLTSVPNLFITSDRPACMLQRDDGFKEHILVATPTMLITTARTDDIRKYKVSVLNPDEVLQYNRRIVQACDLLILPDSNKDISLLLE</sequence>
<reference evidence="1" key="1">
    <citation type="submission" date="2019-08" db="EMBL/GenBank/DDBJ databases">
        <authorList>
            <person name="Kucharzyk K."/>
            <person name="Murdoch R.W."/>
            <person name="Higgins S."/>
            <person name="Loffler F."/>
        </authorList>
    </citation>
    <scope>NUCLEOTIDE SEQUENCE</scope>
</reference>
<evidence type="ECO:0008006" key="2">
    <source>
        <dbReference type="Google" id="ProtNLM"/>
    </source>
</evidence>
<accession>A0A644ZTY4</accession>
<protein>
    <recommendedName>
        <fullName evidence="2">DUF4238 domain-containing protein</fullName>
    </recommendedName>
</protein>
<proteinExistence type="predicted"/>
<dbReference type="EMBL" id="VSSQ01010439">
    <property type="protein sequence ID" value="MPM44345.1"/>
    <property type="molecule type" value="Genomic_DNA"/>
</dbReference>
<name>A0A644ZTY4_9ZZZZ</name>
<gene>
    <name evidence="1" type="ORF">SDC9_91023</name>
</gene>
<dbReference type="AlphaFoldDB" id="A0A644ZTY4"/>